<dbReference type="InterPro" id="IPR050987">
    <property type="entry name" value="AtrR-like"/>
</dbReference>
<keyword evidence="2" id="KW-0479">Metal-binding</keyword>
<feature type="compositionally biased region" description="Pro residues" evidence="5">
    <location>
        <begin position="620"/>
        <end position="632"/>
    </location>
</feature>
<reference evidence="7 8" key="1">
    <citation type="submission" date="2024-05" db="EMBL/GenBank/DDBJ databases">
        <title>A draft genome resource for the thread blight pathogen Marasmius tenuissimus strain MS-2.</title>
        <authorList>
            <person name="Yulfo-Soto G.E."/>
            <person name="Baruah I.K."/>
            <person name="Amoako-Attah I."/>
            <person name="Bukari Y."/>
            <person name="Meinhardt L.W."/>
            <person name="Bailey B.A."/>
            <person name="Cohen S.P."/>
        </authorList>
    </citation>
    <scope>NUCLEOTIDE SEQUENCE [LARGE SCALE GENOMIC DNA]</scope>
    <source>
        <strain evidence="7 8">MS-2</strain>
    </source>
</reference>
<gene>
    <name evidence="7" type="primary">GIN1_35</name>
    <name evidence="7" type="ORF">AAF712_009236</name>
</gene>
<dbReference type="PANTHER" id="PTHR46910">
    <property type="entry name" value="TRANSCRIPTION FACTOR PDR1"/>
    <property type="match status" value="1"/>
</dbReference>
<evidence type="ECO:0000313" key="7">
    <source>
        <dbReference type="EMBL" id="KAL0063792.1"/>
    </source>
</evidence>
<evidence type="ECO:0000256" key="3">
    <source>
        <dbReference type="ARBA" id="ARBA00023125"/>
    </source>
</evidence>
<accession>A0ABR2ZTZ8</accession>
<dbReference type="CDD" id="cd12148">
    <property type="entry name" value="fungal_TF_MHR"/>
    <property type="match status" value="1"/>
</dbReference>
<evidence type="ECO:0000256" key="4">
    <source>
        <dbReference type="ARBA" id="ARBA00023242"/>
    </source>
</evidence>
<evidence type="ECO:0000259" key="6">
    <source>
        <dbReference type="SMART" id="SM00906"/>
    </source>
</evidence>
<keyword evidence="4" id="KW-0539">Nucleus</keyword>
<evidence type="ECO:0000313" key="8">
    <source>
        <dbReference type="Proteomes" id="UP001437256"/>
    </source>
</evidence>
<keyword evidence="8" id="KW-1185">Reference proteome</keyword>
<dbReference type="EMBL" id="JBBXMP010000073">
    <property type="protein sequence ID" value="KAL0063792.1"/>
    <property type="molecule type" value="Genomic_DNA"/>
</dbReference>
<dbReference type="PANTHER" id="PTHR46910:SF3">
    <property type="entry name" value="HALOTOLERANCE PROTEIN 9-RELATED"/>
    <property type="match status" value="1"/>
</dbReference>
<feature type="compositionally biased region" description="Polar residues" evidence="5">
    <location>
        <begin position="93"/>
        <end position="107"/>
    </location>
</feature>
<feature type="region of interest" description="Disordered" evidence="5">
    <location>
        <begin position="87"/>
        <end position="118"/>
    </location>
</feature>
<organism evidence="7 8">
    <name type="scientific">Marasmius tenuissimus</name>
    <dbReference type="NCBI Taxonomy" id="585030"/>
    <lineage>
        <taxon>Eukaryota</taxon>
        <taxon>Fungi</taxon>
        <taxon>Dikarya</taxon>
        <taxon>Basidiomycota</taxon>
        <taxon>Agaricomycotina</taxon>
        <taxon>Agaricomycetes</taxon>
        <taxon>Agaricomycetidae</taxon>
        <taxon>Agaricales</taxon>
        <taxon>Marasmiineae</taxon>
        <taxon>Marasmiaceae</taxon>
        <taxon>Marasmius</taxon>
    </lineage>
</organism>
<dbReference type="InterPro" id="IPR007219">
    <property type="entry name" value="XnlR_reg_dom"/>
</dbReference>
<comment type="caution">
    <text evidence="7">The sequence shown here is derived from an EMBL/GenBank/DDBJ whole genome shotgun (WGS) entry which is preliminary data.</text>
</comment>
<evidence type="ECO:0000256" key="5">
    <source>
        <dbReference type="SAM" id="MobiDB-lite"/>
    </source>
</evidence>
<name>A0ABR2ZTZ8_9AGAR</name>
<sequence length="657" mass="73886">MPGNVCTLCLSLRAECTHVQVMLRKKRGPPKGTPLGTKSIQSIIKSILSTSKPYVVPEKPEDTLHILKDLANRIVYLEEQLEAFGKRERERQTSAMNSPNSSATNVSPRPPMDTYYTPAYTPAAETENEGQNSGDEDDSPTSDLVKAVVKHLAISTPTSAHPLTSQLARHFREPDEPESSTSDENNWPHGNEMGRQSVEAVSMPSRPKRKEFWDIQSWQVGTGVQGPSNPLMYHGYTFPPYDLLPTLVSLFFTNVHPLFPVLHKPIFEQGVNEGLHHRDTHFASVLLVVCALGSRYSFDPRVFEDGDRIEGHCDSRDQNNGHPKKSRISAGWKWFRQVKLIRTELQTKASLCELQMYCLAMYFLHGTSRVEMNSVLLGLGVRLAQELGIHRKSSASLLSPSTPPLNANLNPSVQSQLWSRAFWGLASIDVAMSLVRGVPRVMHSDDFDLPLPLDCDDEYWVLERQGEKDDATPDQVFKQPEDKPSRLSYWVTLLKLLDIVSFAQKTLYAVRKTDVWTRMEMTETEWNEKVVAELDSALNAWVDSVPVHCEFPSTGGVLFSVLCLIALLIVKWNPSRIRYSGDSHNESNRIFEQSTILYVSYYWAQIIIHKPFLFATSSSVPPPPPPPPPPRILPKDGGSPRWLSVPTQRGRLLGSSR</sequence>
<feature type="region of interest" description="Disordered" evidence="5">
    <location>
        <begin position="170"/>
        <end position="192"/>
    </location>
</feature>
<evidence type="ECO:0000256" key="1">
    <source>
        <dbReference type="ARBA" id="ARBA00004123"/>
    </source>
</evidence>
<dbReference type="Proteomes" id="UP001437256">
    <property type="component" value="Unassembled WGS sequence"/>
</dbReference>
<feature type="region of interest" description="Disordered" evidence="5">
    <location>
        <begin position="619"/>
        <end position="657"/>
    </location>
</feature>
<proteinExistence type="predicted"/>
<keyword evidence="3" id="KW-0238">DNA-binding</keyword>
<comment type="subcellular location">
    <subcellularLocation>
        <location evidence="1">Nucleus</location>
    </subcellularLocation>
</comment>
<evidence type="ECO:0000256" key="2">
    <source>
        <dbReference type="ARBA" id="ARBA00022723"/>
    </source>
</evidence>
<protein>
    <submittedName>
        <fullName evidence="7">Gypsy retrotransposon integrase-like protein 1</fullName>
    </submittedName>
</protein>
<dbReference type="SMART" id="SM00906">
    <property type="entry name" value="Fungal_trans"/>
    <property type="match status" value="1"/>
</dbReference>
<dbReference type="Pfam" id="PF04082">
    <property type="entry name" value="Fungal_trans"/>
    <property type="match status" value="1"/>
</dbReference>
<feature type="domain" description="Xylanolytic transcriptional activator regulatory" evidence="6">
    <location>
        <begin position="373"/>
        <end position="458"/>
    </location>
</feature>